<feature type="disulfide bond" evidence="5">
    <location>
        <begin position="43"/>
        <end position="70"/>
    </location>
</feature>
<dbReference type="Proteomes" id="UP000694405">
    <property type="component" value="Chromosome 16"/>
</dbReference>
<dbReference type="AlphaFoldDB" id="A0A8V5HB74"/>
<evidence type="ECO:0000256" key="2">
    <source>
        <dbReference type="ARBA" id="ARBA00022729"/>
    </source>
</evidence>
<dbReference type="InterPro" id="IPR000436">
    <property type="entry name" value="Sushi_SCR_CCP_dom"/>
</dbReference>
<reference evidence="6" key="3">
    <citation type="submission" date="2025-09" db="UniProtKB">
        <authorList>
            <consortium name="Ensembl"/>
        </authorList>
    </citation>
    <scope>IDENTIFICATION</scope>
</reference>
<feature type="disulfide bond" evidence="5">
    <location>
        <begin position="207"/>
        <end position="234"/>
    </location>
</feature>
<dbReference type="PANTHER" id="PTHR45656:SF4">
    <property type="entry name" value="PROTEIN CBR-CLEC-78"/>
    <property type="match status" value="1"/>
</dbReference>
<keyword evidence="1 5" id="KW-0768">Sushi</keyword>
<reference evidence="6" key="1">
    <citation type="submission" date="2020-03" db="EMBL/GenBank/DDBJ databases">
        <title>Melopsittacus undulatus (budgerigar) genome, bMelUnd1, maternal haplotype with Z.</title>
        <authorList>
            <person name="Gedman G."/>
            <person name="Mountcastle J."/>
            <person name="Haase B."/>
            <person name="Formenti G."/>
            <person name="Wright T."/>
            <person name="Apodaca J."/>
            <person name="Pelan S."/>
            <person name="Chow W."/>
            <person name="Rhie A."/>
            <person name="Howe K."/>
            <person name="Fedrigo O."/>
            <person name="Jarvis E.D."/>
        </authorList>
    </citation>
    <scope>NUCLEOTIDE SEQUENCE [LARGE SCALE GENOMIC DNA]</scope>
</reference>
<feature type="disulfide bond" evidence="5">
    <location>
        <begin position="178"/>
        <end position="221"/>
    </location>
</feature>
<dbReference type="SUPFAM" id="SSF57535">
    <property type="entry name" value="Complement control module/SCR domain"/>
    <property type="match status" value="5"/>
</dbReference>
<name>A0A8V5HB74_MELUD</name>
<dbReference type="PANTHER" id="PTHR45656">
    <property type="entry name" value="PROTEIN CBR-CLEC-78"/>
    <property type="match status" value="1"/>
</dbReference>
<feature type="disulfide bond" evidence="5">
    <location>
        <begin position="117"/>
        <end position="160"/>
    </location>
</feature>
<keyword evidence="7" id="KW-1185">Reference proteome</keyword>
<proteinExistence type="predicted"/>
<keyword evidence="2" id="KW-0732">Signal</keyword>
<evidence type="ECO:0000313" key="6">
    <source>
        <dbReference type="Ensembl" id="ENSMUNP00000027764.1"/>
    </source>
</evidence>
<comment type="caution">
    <text evidence="5">Lacks conserved residue(s) required for the propagation of feature annotation.</text>
</comment>
<dbReference type="CDD" id="cd00033">
    <property type="entry name" value="CCP"/>
    <property type="match status" value="5"/>
</dbReference>
<sequence length="470" mass="51244">MHCLKVAVHVPPAIGCEMPEVQNGKVYELQSTYRAGELLQFDCDAGYAAEDSYEAQCQPGGTWDPPVLRCERGECGCPLVALPVDAPCRQEQHVQAEPFCNGLYPITAVTPFPFQPCPMPPEIPNGSHNGQGNAFFTMGTSVTYTCDPGYYLVGNAIVFCKASGNWSQPRPHCKEVMCHRPPNIANGMHSGQSLDRFPRGMTVHYSCQDGYAPIGNVSISCTEAGMWSWPLPRCEGGGRMHCKVWGWRKGSGCVCSIWPMHWGLKVAVHVPPAIGCEMPEVQNGKVYELQSTYRAGELLQFDCDAGYAAEGSYEAQCQPGGTWDPPVLRCERGECGCPLVALPVDAPCRQEWGGEVYRGDIDFVITILTACGFFLSFVPTRVAHHFCTSPLPAAVCVHPYIQNGRQVDGQGLLSAPGQAVTFQCHDGYSLQGSAKVICQEDGSWHPPVPICSRLYHDQRLSKRPGLPGKS</sequence>
<dbReference type="InterPro" id="IPR035976">
    <property type="entry name" value="Sushi/SCR/CCP_sf"/>
</dbReference>
<keyword evidence="4 5" id="KW-1015">Disulfide bond</keyword>
<dbReference type="InterPro" id="IPR051277">
    <property type="entry name" value="SEZ6_CSMD_C4BPB_Regulators"/>
</dbReference>
<dbReference type="SMART" id="SM00032">
    <property type="entry name" value="CCP"/>
    <property type="match status" value="5"/>
</dbReference>
<evidence type="ECO:0000313" key="7">
    <source>
        <dbReference type="Proteomes" id="UP000694405"/>
    </source>
</evidence>
<evidence type="ECO:0000256" key="3">
    <source>
        <dbReference type="ARBA" id="ARBA00022737"/>
    </source>
</evidence>
<feature type="disulfide bond" evidence="5">
    <location>
        <begin position="424"/>
        <end position="451"/>
    </location>
</feature>
<organism evidence="6 7">
    <name type="scientific">Melopsittacus undulatus</name>
    <name type="common">Budgerigar</name>
    <name type="synonym">Psittacus undulatus</name>
    <dbReference type="NCBI Taxonomy" id="13146"/>
    <lineage>
        <taxon>Eukaryota</taxon>
        <taxon>Metazoa</taxon>
        <taxon>Chordata</taxon>
        <taxon>Craniata</taxon>
        <taxon>Vertebrata</taxon>
        <taxon>Euteleostomi</taxon>
        <taxon>Archelosauria</taxon>
        <taxon>Archosauria</taxon>
        <taxon>Dinosauria</taxon>
        <taxon>Saurischia</taxon>
        <taxon>Theropoda</taxon>
        <taxon>Coelurosauria</taxon>
        <taxon>Aves</taxon>
        <taxon>Neognathae</taxon>
        <taxon>Neoaves</taxon>
        <taxon>Telluraves</taxon>
        <taxon>Australaves</taxon>
        <taxon>Psittaciformes</taxon>
        <taxon>Psittaculidae</taxon>
        <taxon>Melopsittacus</taxon>
    </lineage>
</organism>
<feature type="disulfide bond" evidence="5">
    <location>
        <begin position="146"/>
        <end position="173"/>
    </location>
</feature>
<evidence type="ECO:0000256" key="4">
    <source>
        <dbReference type="ARBA" id="ARBA00023157"/>
    </source>
</evidence>
<reference evidence="6" key="2">
    <citation type="submission" date="2025-08" db="UniProtKB">
        <authorList>
            <consortium name="Ensembl"/>
        </authorList>
    </citation>
    <scope>IDENTIFICATION</scope>
</reference>
<protein>
    <submittedName>
        <fullName evidence="6">Uncharacterized protein</fullName>
    </submittedName>
</protein>
<dbReference type="Gene3D" id="2.10.70.10">
    <property type="entry name" value="Complement Module, domain 1"/>
    <property type="match status" value="5"/>
</dbReference>
<dbReference type="PROSITE" id="PS50923">
    <property type="entry name" value="SUSHI"/>
    <property type="match status" value="5"/>
</dbReference>
<dbReference type="Pfam" id="PF00084">
    <property type="entry name" value="Sushi"/>
    <property type="match status" value="5"/>
</dbReference>
<evidence type="ECO:0000256" key="5">
    <source>
        <dbReference type="PROSITE-ProRule" id="PRU00302"/>
    </source>
</evidence>
<accession>A0A8V5HB74</accession>
<feature type="disulfide bond" evidence="5">
    <location>
        <begin position="303"/>
        <end position="330"/>
    </location>
</feature>
<keyword evidence="3" id="KW-0677">Repeat</keyword>
<dbReference type="FunFam" id="2.10.70.10:FF:000014">
    <property type="entry name" value="Membrane cofactor protein"/>
    <property type="match status" value="2"/>
</dbReference>
<dbReference type="Ensembl" id="ENSMUNT00000033579.1">
    <property type="protein sequence ID" value="ENSMUNP00000027764.1"/>
    <property type="gene ID" value="ENSMUNG00000018912.1"/>
</dbReference>
<evidence type="ECO:0000256" key="1">
    <source>
        <dbReference type="ARBA" id="ARBA00022659"/>
    </source>
</evidence>